<sequence length="457" mass="50935">MRSPELYFCQTIRRVGLWLLVTGGLLVSCVDPLALSPVGKLNVIVVDGALTDRAEPQQIRLNRSLSDPVTGLPGSLPITGALIEVVIDSATIITAHETGDGQYQLPSDFRGRTGHAYQLRFTLRDGSRYESSPQLMLTVPPIRAVRAQFSPTALPVGLLDNYTAGHALFIDTQDPPGERNYYRWDWKEYEKQVWCRSCQQGVYAVNAILPGVYKDNLYFVSGDALYEDCFIPPPTPDNASEFGKPLVPRGVWGYDYYCRTQCWEILTNYALNVFEDRLTNGGLIANRQVAQIPVYTREPCLIEIRQSSLSPEAYQYFKRLQDQTQNTGGVADTPPTALPGNIRNVANEREIVVGYFTASAVSSVPYWLDRRDVTGLPYGSILPFTGSTDPFTPTVQGDEELFYALNRRLPTREPPPPYTGPRPTPKLYIYGGPPRPPTAVCVLSNSRTPFKPAGWRD</sequence>
<dbReference type="Pfam" id="PF14054">
    <property type="entry name" value="DUF4249"/>
    <property type="match status" value="1"/>
</dbReference>
<dbReference type="Proteomes" id="UP000700732">
    <property type="component" value="Unassembled WGS sequence"/>
</dbReference>
<evidence type="ECO:0000313" key="2">
    <source>
        <dbReference type="Proteomes" id="UP000700732"/>
    </source>
</evidence>
<reference evidence="1 2" key="1">
    <citation type="submission" date="2019-06" db="EMBL/GenBank/DDBJ databases">
        <title>Spirosoma utsteinense sp. nov. isolated from Antarctic ice-free soils.</title>
        <authorList>
            <person name="Tahon G."/>
        </authorList>
    </citation>
    <scope>NUCLEOTIDE SEQUENCE [LARGE SCALE GENOMIC DNA]</scope>
    <source>
        <strain evidence="1 2">LMG 31447</strain>
    </source>
</reference>
<protein>
    <recommendedName>
        <fullName evidence="3">DUF4249 domain-containing protein</fullName>
    </recommendedName>
</protein>
<keyword evidence="2" id="KW-1185">Reference proteome</keyword>
<dbReference type="InterPro" id="IPR025345">
    <property type="entry name" value="DUF4249"/>
</dbReference>
<accession>A0ABR6WDP5</accession>
<name>A0ABR6WDP5_9BACT</name>
<comment type="caution">
    <text evidence="1">The sequence shown here is derived from an EMBL/GenBank/DDBJ whole genome shotgun (WGS) entry which is preliminary data.</text>
</comment>
<evidence type="ECO:0000313" key="1">
    <source>
        <dbReference type="EMBL" id="MBC3794649.1"/>
    </source>
</evidence>
<dbReference type="EMBL" id="VFIA01000053">
    <property type="protein sequence ID" value="MBC3794649.1"/>
    <property type="molecule type" value="Genomic_DNA"/>
</dbReference>
<proteinExistence type="predicted"/>
<dbReference type="PROSITE" id="PS51257">
    <property type="entry name" value="PROKAR_LIPOPROTEIN"/>
    <property type="match status" value="1"/>
</dbReference>
<evidence type="ECO:0008006" key="3">
    <source>
        <dbReference type="Google" id="ProtNLM"/>
    </source>
</evidence>
<gene>
    <name evidence="1" type="ORF">FH603_5179</name>
</gene>
<organism evidence="1 2">
    <name type="scientific">Spirosoma utsteinense</name>
    <dbReference type="NCBI Taxonomy" id="2585773"/>
    <lineage>
        <taxon>Bacteria</taxon>
        <taxon>Pseudomonadati</taxon>
        <taxon>Bacteroidota</taxon>
        <taxon>Cytophagia</taxon>
        <taxon>Cytophagales</taxon>
        <taxon>Cytophagaceae</taxon>
        <taxon>Spirosoma</taxon>
    </lineage>
</organism>
<dbReference type="RefSeq" id="WP_186741361.1">
    <property type="nucleotide sequence ID" value="NZ_VFIA01000053.1"/>
</dbReference>